<evidence type="ECO:0000313" key="7">
    <source>
        <dbReference type="EMBL" id="CAB4921260.1"/>
    </source>
</evidence>
<dbReference type="EMBL" id="CAFBMT010000004">
    <property type="protein sequence ID" value="CAB4921260.1"/>
    <property type="molecule type" value="Genomic_DNA"/>
</dbReference>
<dbReference type="EMBL" id="CAESGF010000004">
    <property type="protein sequence ID" value="CAB4363177.1"/>
    <property type="molecule type" value="Genomic_DNA"/>
</dbReference>
<dbReference type="InterPro" id="IPR036249">
    <property type="entry name" value="Thioredoxin-like_sf"/>
</dbReference>
<dbReference type="EMBL" id="CAFAAV010000113">
    <property type="protein sequence ID" value="CAB4823502.1"/>
    <property type="molecule type" value="Genomic_DNA"/>
</dbReference>
<keyword evidence="1" id="KW-0812">Transmembrane</keyword>
<organism evidence="6">
    <name type="scientific">freshwater metagenome</name>
    <dbReference type="NCBI Taxonomy" id="449393"/>
    <lineage>
        <taxon>unclassified sequences</taxon>
        <taxon>metagenomes</taxon>
        <taxon>ecological metagenomes</taxon>
    </lineage>
</organism>
<evidence type="ECO:0000313" key="5">
    <source>
        <dbReference type="EMBL" id="CAB4823502.1"/>
    </source>
</evidence>
<keyword evidence="1" id="KW-1133">Transmembrane helix</keyword>
<evidence type="ECO:0000313" key="8">
    <source>
        <dbReference type="EMBL" id="CAB4992513.1"/>
    </source>
</evidence>
<keyword evidence="1" id="KW-0472">Membrane</keyword>
<evidence type="ECO:0000313" key="4">
    <source>
        <dbReference type="EMBL" id="CAB4729429.1"/>
    </source>
</evidence>
<dbReference type="AlphaFoldDB" id="A0A6J7BKD9"/>
<dbReference type="PROSITE" id="PS51352">
    <property type="entry name" value="THIOREDOXIN_2"/>
    <property type="match status" value="1"/>
</dbReference>
<proteinExistence type="predicted"/>
<evidence type="ECO:0000259" key="2">
    <source>
        <dbReference type="PROSITE" id="PS51352"/>
    </source>
</evidence>
<feature type="domain" description="Thioredoxin" evidence="2">
    <location>
        <begin position="311"/>
        <end position="451"/>
    </location>
</feature>
<evidence type="ECO:0000256" key="1">
    <source>
        <dbReference type="SAM" id="Phobius"/>
    </source>
</evidence>
<dbReference type="EMBL" id="CAFBOL010000038">
    <property type="protein sequence ID" value="CAB4992513.1"/>
    <property type="molecule type" value="Genomic_DNA"/>
</dbReference>
<protein>
    <submittedName>
        <fullName evidence="6">Unannotated protein</fullName>
    </submittedName>
</protein>
<feature type="transmembrane region" description="Helical" evidence="1">
    <location>
        <begin position="41"/>
        <end position="61"/>
    </location>
</feature>
<dbReference type="SUPFAM" id="SSF52833">
    <property type="entry name" value="Thioredoxin-like"/>
    <property type="match status" value="1"/>
</dbReference>
<name>A0A6J7BKD9_9ZZZZ</name>
<dbReference type="InterPro" id="IPR013766">
    <property type="entry name" value="Thioredoxin_domain"/>
</dbReference>
<sequence length="451" mass="46405">MTHDPKIVAHLRNALDEVAAKPAVRAMHTAPARRPLDARRWVAIAASLVIVAGAIVGIAMYRGDSTKVATDPTTTTSTVPAIGDLTMPYFLAAADLAPGEVTSTPSTGGGPVVIAWARNGDMADGLLVVQAVDSGATVATAAASAERVIDGTTLRFNSHGLSASEREALVAQVIPGSGLPWILPVDGWTMVAMATPADGPTQWQSFGDAATIASGPMNITLLAELASADTITKVAIAGQPGWRLLTPNRVTVVFWRDPVGGQWVSLTIHADMADRVEGLILAVVPAPVEVSMGTATSSYALAPFDGSTPDPAVGQKVPPIQLTTGELTVDSPTLFVFVAHWCPHCAKEIPLLQQAIDDGTLAGVRVVMVSTAASTSGANYPPASWLASLGWTGETVNDTTSSDGAPGMMAGYFGTPGFPYVVMVGSDGLVTARASGEMPIDDVVALAHTGE</sequence>
<evidence type="ECO:0000313" key="6">
    <source>
        <dbReference type="EMBL" id="CAB4846102.1"/>
    </source>
</evidence>
<reference evidence="6" key="1">
    <citation type="submission" date="2020-05" db="EMBL/GenBank/DDBJ databases">
        <authorList>
            <person name="Chiriac C."/>
            <person name="Salcher M."/>
            <person name="Ghai R."/>
            <person name="Kavagutti S V."/>
        </authorList>
    </citation>
    <scope>NUCLEOTIDE SEQUENCE</scope>
</reference>
<dbReference type="Gene3D" id="3.40.30.10">
    <property type="entry name" value="Glutaredoxin"/>
    <property type="match status" value="1"/>
</dbReference>
<evidence type="ECO:0000313" key="3">
    <source>
        <dbReference type="EMBL" id="CAB4363177.1"/>
    </source>
</evidence>
<accession>A0A6J7BKD9</accession>
<dbReference type="EMBL" id="CAEZYF010000012">
    <property type="protein sequence ID" value="CAB4729429.1"/>
    <property type="molecule type" value="Genomic_DNA"/>
</dbReference>
<dbReference type="EMBL" id="CAFBIY010000003">
    <property type="protein sequence ID" value="CAB4846102.1"/>
    <property type="molecule type" value="Genomic_DNA"/>
</dbReference>
<gene>
    <name evidence="4" type="ORF">UFOPK2656_01999</name>
    <name evidence="5" type="ORF">UFOPK3099_01528</name>
    <name evidence="6" type="ORF">UFOPK3267_00100</name>
    <name evidence="7" type="ORF">UFOPK3651_00867</name>
    <name evidence="8" type="ORF">UFOPK3931_01564</name>
    <name evidence="3" type="ORF">UFOPK4189_00958</name>
</gene>